<dbReference type="EMBL" id="JBAKBE010000011">
    <property type="protein sequence ID" value="MEH0097965.1"/>
    <property type="molecule type" value="Genomic_DNA"/>
</dbReference>
<dbReference type="InterPro" id="IPR050389">
    <property type="entry name" value="LysR-type_TF"/>
</dbReference>
<dbReference type="InterPro" id="IPR035902">
    <property type="entry name" value="Nuc_phospho_transferase"/>
</dbReference>
<comment type="caution">
    <text evidence="10">The sequence shown here is derived from an EMBL/GenBank/DDBJ whole genome shotgun (WGS) entry which is preliminary data.</text>
</comment>
<comment type="similarity">
    <text evidence="1">Belongs to the LysR transcriptional regulatory family.</text>
</comment>
<dbReference type="Pfam" id="PF00126">
    <property type="entry name" value="HTH_1"/>
    <property type="match status" value="1"/>
</dbReference>
<dbReference type="Pfam" id="PF02885">
    <property type="entry name" value="Glycos_trans_3N"/>
    <property type="match status" value="1"/>
</dbReference>
<evidence type="ECO:0000256" key="8">
    <source>
        <dbReference type="SAM" id="MobiDB-lite"/>
    </source>
</evidence>
<dbReference type="InterPro" id="IPR036320">
    <property type="entry name" value="Glycosyl_Trfase_fam3_N_dom_sf"/>
</dbReference>
<dbReference type="GO" id="GO:0016740">
    <property type="term" value="F:transferase activity"/>
    <property type="evidence" value="ECO:0007669"/>
    <property type="project" value="UniProtKB-KW"/>
</dbReference>
<evidence type="ECO:0000256" key="1">
    <source>
        <dbReference type="ARBA" id="ARBA00009437"/>
    </source>
</evidence>
<evidence type="ECO:0000256" key="6">
    <source>
        <dbReference type="ARBA" id="ARBA00023125"/>
    </source>
</evidence>
<keyword evidence="5" id="KW-0805">Transcription regulation</keyword>
<keyword evidence="4 10" id="KW-0808">Transferase</keyword>
<keyword evidence="3" id="KW-0328">Glycosyltransferase</keyword>
<keyword evidence="2" id="KW-0536">Nodulation</keyword>
<dbReference type="InterPro" id="IPR036390">
    <property type="entry name" value="WH_DNA-bd_sf"/>
</dbReference>
<reference evidence="10 11" key="1">
    <citation type="submission" date="2024-02" db="EMBL/GenBank/DDBJ databases">
        <title>A new putative Pannonibacter species isolated from two cases of bloodstream infections in paediatric patients.</title>
        <authorList>
            <person name="Castellana S."/>
            <person name="De Laurentiis V."/>
            <person name="Grassi M."/>
            <person name="De Leonardis F."/>
            <person name="Mosca A."/>
            <person name="De Carlo C."/>
            <person name="Sparapano E."/>
            <person name="Ronga L."/>
            <person name="Santacroce L."/>
            <person name="Chironna M."/>
            <person name="De Robertis A."/>
            <person name="Bianco A."/>
            <person name="Del Sambro L."/>
            <person name="Capozzi L."/>
            <person name="Parisi A."/>
        </authorList>
    </citation>
    <scope>NUCLEOTIDE SEQUENCE [LARGE SCALE GENOMIC DNA]</scope>
    <source>
        <strain evidence="10 11">Pt2</strain>
    </source>
</reference>
<sequence length="501" mass="52787">MKLLIALDALLREGSVSAAAASMGMQVSAMSRMLAQLREFYGDPLLERTGQGMRPTPFAEALRLEVRGLANDAEMLLARTPESAAALPWGSHHGPGSNSARAFSPHQAQHQTQPQATPLAPGSSAADRLAGEPSPQVIAERMALIDHASAPSLRLAKYIASIAAGPGRTRPLTQEEARDALGIVLRAEADPFQTGALLATMQFRGMTAVELAGFAQAVQQHAAGGSTAQTAQAAETAMADLNWPAYLSPRLRTVPWFLHAARLVAMAGHRVLVHGFGSNVASGILLQQAAEAGAIPVADSLEDARQALAQEGIAYLPVTAYCPQLAGLLALYPAFEMRTPVNTAVHVLNPGGASAVMLGAAQTSDRELFRTAAALTGCLDAAVTGANRDFAQVTPDRPTPVFRLINGGEARFTLPSTQASRMPVPAAFTQLEYWLAVWTGAARDELAEAAIVKTAALALMTLRQAPEEDFSACLEDAAALWRNRPRQLRPAGADAASLRKP</sequence>
<evidence type="ECO:0000256" key="7">
    <source>
        <dbReference type="ARBA" id="ARBA00023163"/>
    </source>
</evidence>
<gene>
    <name evidence="10" type="ORF">V6L76_17015</name>
</gene>
<feature type="region of interest" description="Disordered" evidence="8">
    <location>
        <begin position="86"/>
        <end position="133"/>
    </location>
</feature>
<keyword evidence="7" id="KW-0804">Transcription</keyword>
<dbReference type="InterPro" id="IPR017459">
    <property type="entry name" value="Glycosyl_Trfase_fam3_N_dom"/>
</dbReference>
<organism evidence="10 11">
    <name type="scientific">Pannonibacter anstelovis</name>
    <dbReference type="NCBI Taxonomy" id="3121537"/>
    <lineage>
        <taxon>Bacteria</taxon>
        <taxon>Pseudomonadati</taxon>
        <taxon>Pseudomonadota</taxon>
        <taxon>Alphaproteobacteria</taxon>
        <taxon>Hyphomicrobiales</taxon>
        <taxon>Stappiaceae</taxon>
        <taxon>Pannonibacter</taxon>
    </lineage>
</organism>
<dbReference type="RefSeq" id="WP_334252480.1">
    <property type="nucleotide sequence ID" value="NZ_JBAKBE010000011.1"/>
</dbReference>
<feature type="compositionally biased region" description="Low complexity" evidence="8">
    <location>
        <begin position="105"/>
        <end position="118"/>
    </location>
</feature>
<dbReference type="Proteomes" id="UP001380822">
    <property type="component" value="Unassembled WGS sequence"/>
</dbReference>
<evidence type="ECO:0000256" key="5">
    <source>
        <dbReference type="ARBA" id="ARBA00023015"/>
    </source>
</evidence>
<dbReference type="InterPro" id="IPR000847">
    <property type="entry name" value="LysR_HTH_N"/>
</dbReference>
<dbReference type="InterPro" id="IPR036388">
    <property type="entry name" value="WH-like_DNA-bd_sf"/>
</dbReference>
<evidence type="ECO:0000313" key="10">
    <source>
        <dbReference type="EMBL" id="MEH0097965.1"/>
    </source>
</evidence>
<feature type="domain" description="HTH lysR-type" evidence="9">
    <location>
        <begin position="1"/>
        <end position="56"/>
    </location>
</feature>
<dbReference type="SUPFAM" id="SSF46785">
    <property type="entry name" value="Winged helix' DNA-binding domain"/>
    <property type="match status" value="1"/>
</dbReference>
<dbReference type="SUPFAM" id="SSF47648">
    <property type="entry name" value="Nucleoside phosphorylase/phosphoribosyltransferase N-terminal domain"/>
    <property type="match status" value="1"/>
</dbReference>
<dbReference type="Gene3D" id="3.40.1030.10">
    <property type="entry name" value="Nucleoside phosphorylase/phosphoribosyltransferase catalytic domain"/>
    <property type="match status" value="1"/>
</dbReference>
<evidence type="ECO:0000313" key="11">
    <source>
        <dbReference type="Proteomes" id="UP001380822"/>
    </source>
</evidence>
<dbReference type="NCBIfam" id="NF006564">
    <property type="entry name" value="PRK09071.1"/>
    <property type="match status" value="1"/>
</dbReference>
<dbReference type="Gene3D" id="1.20.970.10">
    <property type="entry name" value="Transferase, Pyrimidine Nucleoside Phosphorylase, Chain C"/>
    <property type="match status" value="1"/>
</dbReference>
<keyword evidence="6" id="KW-0238">DNA-binding</keyword>
<dbReference type="PANTHER" id="PTHR30118:SF15">
    <property type="entry name" value="TRANSCRIPTIONAL REGULATORY PROTEIN"/>
    <property type="match status" value="1"/>
</dbReference>
<accession>A0ABU7ZT69</accession>
<dbReference type="SUPFAM" id="SSF52418">
    <property type="entry name" value="Nucleoside phosphorylase/phosphoribosyltransferase catalytic domain"/>
    <property type="match status" value="1"/>
</dbReference>
<protein>
    <submittedName>
        <fullName evidence="10">Glycosyl transferase family protein</fullName>
    </submittedName>
</protein>
<proteinExistence type="inferred from homology"/>
<evidence type="ECO:0000256" key="4">
    <source>
        <dbReference type="ARBA" id="ARBA00022679"/>
    </source>
</evidence>
<evidence type="ECO:0000256" key="2">
    <source>
        <dbReference type="ARBA" id="ARBA00022458"/>
    </source>
</evidence>
<dbReference type="PANTHER" id="PTHR30118">
    <property type="entry name" value="HTH-TYPE TRANSCRIPTIONAL REGULATOR LEUO-RELATED"/>
    <property type="match status" value="1"/>
</dbReference>
<keyword evidence="11" id="KW-1185">Reference proteome</keyword>
<evidence type="ECO:0000256" key="3">
    <source>
        <dbReference type="ARBA" id="ARBA00022676"/>
    </source>
</evidence>
<evidence type="ECO:0000259" key="9">
    <source>
        <dbReference type="PROSITE" id="PS50931"/>
    </source>
</evidence>
<name>A0ABU7ZT69_9HYPH</name>
<dbReference type="PROSITE" id="PS50931">
    <property type="entry name" value="HTH_LYSR"/>
    <property type="match status" value="1"/>
</dbReference>
<dbReference type="Gene3D" id="1.10.10.10">
    <property type="entry name" value="Winged helix-like DNA-binding domain superfamily/Winged helix DNA-binding domain"/>
    <property type="match status" value="1"/>
</dbReference>